<protein>
    <submittedName>
        <fullName evidence="1">Uncharacterized protein</fullName>
    </submittedName>
</protein>
<evidence type="ECO:0000313" key="1">
    <source>
        <dbReference type="EMBL" id="SVD45126.1"/>
    </source>
</evidence>
<organism evidence="1">
    <name type="scientific">marine metagenome</name>
    <dbReference type="NCBI Taxonomy" id="408172"/>
    <lineage>
        <taxon>unclassified sequences</taxon>
        <taxon>metagenomes</taxon>
        <taxon>ecological metagenomes</taxon>
    </lineage>
</organism>
<gene>
    <name evidence="1" type="ORF">METZ01_LOCUS397980</name>
</gene>
<feature type="non-terminal residue" evidence="1">
    <location>
        <position position="124"/>
    </location>
</feature>
<accession>A0A382VF27</accession>
<dbReference type="EMBL" id="UINC01151489">
    <property type="protein sequence ID" value="SVD45126.1"/>
    <property type="molecule type" value="Genomic_DNA"/>
</dbReference>
<sequence>MFISGKEKLFAAFVVTMLTASGTMIWLDEGVNQEIDDIIKSNKGTDWLEPVFMPRHEECIDENNGQEHPEYGIGYEPSLSLDSKGNMFVTAHKDLRWGGEDAPIPIFLDPDDPGLWYACTDGES</sequence>
<proteinExistence type="predicted"/>
<reference evidence="1" key="1">
    <citation type="submission" date="2018-05" db="EMBL/GenBank/DDBJ databases">
        <authorList>
            <person name="Lanie J.A."/>
            <person name="Ng W.-L."/>
            <person name="Kazmierczak K.M."/>
            <person name="Andrzejewski T.M."/>
            <person name="Davidsen T.M."/>
            <person name="Wayne K.J."/>
            <person name="Tettelin H."/>
            <person name="Glass J.I."/>
            <person name="Rusch D."/>
            <person name="Podicherti R."/>
            <person name="Tsui H.-C.T."/>
            <person name="Winkler M.E."/>
        </authorList>
    </citation>
    <scope>NUCLEOTIDE SEQUENCE</scope>
</reference>
<name>A0A382VF27_9ZZZZ</name>
<dbReference type="AlphaFoldDB" id="A0A382VF27"/>